<organism evidence="1 2">
    <name type="scientific">Saguinus oedipus</name>
    <name type="common">Cotton-top tamarin</name>
    <name type="synonym">Oedipomidas oedipus</name>
    <dbReference type="NCBI Taxonomy" id="9490"/>
    <lineage>
        <taxon>Eukaryota</taxon>
        <taxon>Metazoa</taxon>
        <taxon>Chordata</taxon>
        <taxon>Craniata</taxon>
        <taxon>Vertebrata</taxon>
        <taxon>Euteleostomi</taxon>
        <taxon>Mammalia</taxon>
        <taxon>Eutheria</taxon>
        <taxon>Euarchontoglires</taxon>
        <taxon>Primates</taxon>
        <taxon>Haplorrhini</taxon>
        <taxon>Platyrrhini</taxon>
        <taxon>Cebidae</taxon>
        <taxon>Callitrichinae</taxon>
        <taxon>Saguinus</taxon>
    </lineage>
</organism>
<keyword evidence="2" id="KW-1185">Reference proteome</keyword>
<evidence type="ECO:0000313" key="1">
    <source>
        <dbReference type="EMBL" id="KAK2109031.1"/>
    </source>
</evidence>
<comment type="caution">
    <text evidence="1">The sequence shown here is derived from an EMBL/GenBank/DDBJ whole genome shotgun (WGS) entry which is preliminary data.</text>
</comment>
<protein>
    <submittedName>
        <fullName evidence="1">Uncharacterized protein</fullName>
    </submittedName>
</protein>
<accession>A0ABQ9VI31</accession>
<sequence length="146" mass="16458">MFLGFREPGGLRSIGIRYWFDTSDAITSLVQVCFPSRPHRTEAMQEKEKILQGSSWPIQLQGKLCDGWLRLVTMKGREGREAFVSGFLHHLSDLPPLTCVLCVWQQLPGPLQLKAQHNRYAKGHCLLPPPISMQSSQMVTGLKVKS</sequence>
<dbReference type="Proteomes" id="UP001266305">
    <property type="component" value="Unassembled WGS sequence"/>
</dbReference>
<name>A0ABQ9VI31_SAGOE</name>
<gene>
    <name evidence="1" type="ORF">P7K49_014196</name>
</gene>
<reference evidence="1 2" key="1">
    <citation type="submission" date="2023-05" db="EMBL/GenBank/DDBJ databases">
        <title>B98-5 Cell Line De Novo Hybrid Assembly: An Optical Mapping Approach.</title>
        <authorList>
            <person name="Kananen K."/>
            <person name="Auerbach J.A."/>
            <person name="Kautto E."/>
            <person name="Blachly J.S."/>
        </authorList>
    </citation>
    <scope>NUCLEOTIDE SEQUENCE [LARGE SCALE GENOMIC DNA]</scope>
    <source>
        <strain evidence="1">B95-8</strain>
        <tissue evidence="1">Cell line</tissue>
    </source>
</reference>
<proteinExistence type="predicted"/>
<evidence type="ECO:0000313" key="2">
    <source>
        <dbReference type="Proteomes" id="UP001266305"/>
    </source>
</evidence>
<dbReference type="EMBL" id="JASSZA010000006">
    <property type="protein sequence ID" value="KAK2109031.1"/>
    <property type="molecule type" value="Genomic_DNA"/>
</dbReference>